<dbReference type="GO" id="GO:0043161">
    <property type="term" value="P:proteasome-mediated ubiquitin-dependent protein catabolic process"/>
    <property type="evidence" value="ECO:0007669"/>
    <property type="project" value="InterPro"/>
</dbReference>
<comment type="similarity">
    <text evidence="6">Belongs to the peptidase C19 family.</text>
</comment>
<feature type="domain" description="USP" evidence="8">
    <location>
        <begin position="44"/>
        <end position="409"/>
    </location>
</feature>
<organism evidence="9">
    <name type="scientific">Eutreptiella gymnastica</name>
    <dbReference type="NCBI Taxonomy" id="73025"/>
    <lineage>
        <taxon>Eukaryota</taxon>
        <taxon>Discoba</taxon>
        <taxon>Euglenozoa</taxon>
        <taxon>Euglenida</taxon>
        <taxon>Spirocuta</taxon>
        <taxon>Euglenophyceae</taxon>
        <taxon>Eutreptiales</taxon>
        <taxon>Eutreptiaceae</taxon>
        <taxon>Eutreptiella</taxon>
    </lineage>
</organism>
<dbReference type="Pfam" id="PF00443">
    <property type="entry name" value="UCH"/>
    <property type="match status" value="1"/>
</dbReference>
<keyword evidence="3 6" id="KW-0833">Ubl conjugation pathway</keyword>
<evidence type="ECO:0000256" key="5">
    <source>
        <dbReference type="ARBA" id="ARBA00022807"/>
    </source>
</evidence>
<dbReference type="PANTHER" id="PTHR43982">
    <property type="entry name" value="UBIQUITIN CARBOXYL-TERMINAL HYDROLASE"/>
    <property type="match status" value="1"/>
</dbReference>
<dbReference type="InterPro" id="IPR001394">
    <property type="entry name" value="Peptidase_C19_UCH"/>
</dbReference>
<dbReference type="GO" id="GO:0070628">
    <property type="term" value="F:proteasome binding"/>
    <property type="evidence" value="ECO:0007669"/>
    <property type="project" value="TreeGrafter"/>
</dbReference>
<dbReference type="InterPro" id="IPR038765">
    <property type="entry name" value="Papain-like_cys_pep_sf"/>
</dbReference>
<evidence type="ECO:0000256" key="3">
    <source>
        <dbReference type="ARBA" id="ARBA00022786"/>
    </source>
</evidence>
<dbReference type="SUPFAM" id="SSF54001">
    <property type="entry name" value="Cysteine proteinases"/>
    <property type="match status" value="1"/>
</dbReference>
<reference evidence="9" key="1">
    <citation type="submission" date="2021-01" db="EMBL/GenBank/DDBJ databases">
        <authorList>
            <person name="Corre E."/>
            <person name="Pelletier E."/>
            <person name="Niang G."/>
            <person name="Scheremetjew M."/>
            <person name="Finn R."/>
            <person name="Kale V."/>
            <person name="Holt S."/>
            <person name="Cochrane G."/>
            <person name="Meng A."/>
            <person name="Brown T."/>
            <person name="Cohen L."/>
        </authorList>
    </citation>
    <scope>NUCLEOTIDE SEQUENCE</scope>
    <source>
        <strain evidence="9">CCMP1594</strain>
    </source>
</reference>
<dbReference type="InterPro" id="IPR044635">
    <property type="entry name" value="UBP14-like"/>
</dbReference>
<dbReference type="GO" id="GO:0061136">
    <property type="term" value="P:regulation of proteasomal protein catabolic process"/>
    <property type="evidence" value="ECO:0007669"/>
    <property type="project" value="TreeGrafter"/>
</dbReference>
<dbReference type="InterPro" id="IPR018200">
    <property type="entry name" value="USP_CS"/>
</dbReference>
<keyword evidence="5 6" id="KW-0788">Thiol protease</keyword>
<dbReference type="AlphaFoldDB" id="A0A7S4CZ82"/>
<evidence type="ECO:0000256" key="4">
    <source>
        <dbReference type="ARBA" id="ARBA00022801"/>
    </source>
</evidence>
<evidence type="ECO:0000256" key="6">
    <source>
        <dbReference type="RuleBase" id="RU366025"/>
    </source>
</evidence>
<dbReference type="PANTHER" id="PTHR43982:SF1">
    <property type="entry name" value="UBIQUITIN CARBOXYL-TERMINAL HYDROLASE 14"/>
    <property type="match status" value="1"/>
</dbReference>
<evidence type="ECO:0000259" key="8">
    <source>
        <dbReference type="PROSITE" id="PS50235"/>
    </source>
</evidence>
<evidence type="ECO:0000313" key="9">
    <source>
        <dbReference type="EMBL" id="CAE0811107.1"/>
    </source>
</evidence>
<comment type="catalytic activity">
    <reaction evidence="1 6">
        <text>Thiol-dependent hydrolysis of ester, thioester, amide, peptide and isopeptide bonds formed by the C-terminal Gly of ubiquitin (a 76-residue protein attached to proteins as an intracellular targeting signal).</text>
        <dbReference type="EC" id="3.4.19.12"/>
    </reaction>
</comment>
<dbReference type="PROSITE" id="PS00973">
    <property type="entry name" value="USP_2"/>
    <property type="match status" value="1"/>
</dbReference>
<gene>
    <name evidence="9" type="ORF">EGYM00163_LOCUS22255</name>
</gene>
<name>A0A7S4CZ82_9EUGL</name>
<proteinExistence type="inferred from homology"/>
<feature type="region of interest" description="Disordered" evidence="7">
    <location>
        <begin position="292"/>
        <end position="332"/>
    </location>
</feature>
<keyword evidence="4 6" id="KW-0378">Hydrolase</keyword>
<sequence>MGLKDGQKCMMMGTAEAPPEAPKEKPKFIEDMTSEEKAKEYLPSGLQNLGNTCYLNSALQTMRIVPELWQDLKETNIAGDTPEQQTTAALKVLNAQMNGTPETVAPNFFVQLFRQNYPQFAQQGEGGAFSQQDAEEAWTQILSAVAQTLTKDDTNTVEQLFAGELTVDMKCAEKDDEPAETRVERFRSLKCHINNQSSTLEMGLTESMSEKLTKNSPSLGREAVYLKESKLQKLPEYLAVHLVRFYYKADVKKKAKVVRPISFPMTLDLYTLCSEANKKALEKGRSILAGRRDEEVEKRRKAKQGAGASSSTEMEVDEEDEEKKAKRKEEDEYLSTSGNKSAWYELCGIITHKGRDADGGHYVAWVKHKGEWLLFDDAKVEIVREEKVKEVYGGAADNHLAYLLLYRSRKPASEGGAVCGPP</sequence>
<dbReference type="EMBL" id="HBJA01062953">
    <property type="protein sequence ID" value="CAE0811107.1"/>
    <property type="molecule type" value="Transcribed_RNA"/>
</dbReference>
<dbReference type="PROSITE" id="PS50235">
    <property type="entry name" value="USP_3"/>
    <property type="match status" value="1"/>
</dbReference>
<keyword evidence="2 6" id="KW-0645">Protease</keyword>
<dbReference type="InterPro" id="IPR028889">
    <property type="entry name" value="USP"/>
</dbReference>
<dbReference type="PROSITE" id="PS00972">
    <property type="entry name" value="USP_1"/>
    <property type="match status" value="1"/>
</dbReference>
<evidence type="ECO:0000256" key="1">
    <source>
        <dbReference type="ARBA" id="ARBA00000707"/>
    </source>
</evidence>
<dbReference type="EC" id="3.4.19.12" evidence="6"/>
<evidence type="ECO:0000256" key="7">
    <source>
        <dbReference type="SAM" id="MobiDB-lite"/>
    </source>
</evidence>
<evidence type="ECO:0000256" key="2">
    <source>
        <dbReference type="ARBA" id="ARBA00022670"/>
    </source>
</evidence>
<dbReference type="GO" id="GO:0016579">
    <property type="term" value="P:protein deubiquitination"/>
    <property type="evidence" value="ECO:0007669"/>
    <property type="project" value="InterPro"/>
</dbReference>
<dbReference type="Gene3D" id="3.90.70.10">
    <property type="entry name" value="Cysteine proteinases"/>
    <property type="match status" value="1"/>
</dbReference>
<accession>A0A7S4CZ82</accession>
<protein>
    <recommendedName>
        <fullName evidence="6">Ubiquitin carboxyl-terminal hydrolase</fullName>
        <ecNumber evidence="6">3.4.19.12</ecNumber>
    </recommendedName>
</protein>
<feature type="region of interest" description="Disordered" evidence="7">
    <location>
        <begin position="1"/>
        <end position="25"/>
    </location>
</feature>
<dbReference type="GO" id="GO:0004843">
    <property type="term" value="F:cysteine-type deubiquitinase activity"/>
    <property type="evidence" value="ECO:0007669"/>
    <property type="project" value="UniProtKB-UniRule"/>
</dbReference>